<evidence type="ECO:0000256" key="1">
    <source>
        <dbReference type="ARBA" id="ARBA00022801"/>
    </source>
</evidence>
<feature type="transmembrane region" description="Helical" evidence="2">
    <location>
        <begin position="182"/>
        <end position="203"/>
    </location>
</feature>
<evidence type="ECO:0000259" key="3">
    <source>
        <dbReference type="PROSITE" id="PS51746"/>
    </source>
</evidence>
<dbReference type="PROSITE" id="PS51746">
    <property type="entry name" value="PPM_2"/>
    <property type="match status" value="1"/>
</dbReference>
<feature type="transmembrane region" description="Helical" evidence="2">
    <location>
        <begin position="268"/>
        <end position="287"/>
    </location>
</feature>
<reference evidence="4" key="1">
    <citation type="submission" date="2013-03" db="EMBL/GenBank/DDBJ databases">
        <title>Draft genome sequence of the hydrogen-ethanol-producing anaerobic alkalithermophilic Caloramator celere.</title>
        <authorList>
            <person name="Ciranna A."/>
            <person name="Larjo A."/>
            <person name="Kivisto A."/>
            <person name="Santala V."/>
            <person name="Roos C."/>
            <person name="Karp M."/>
        </authorList>
    </citation>
    <scope>NUCLEOTIDE SEQUENCE [LARGE SCALE GENOMIC DNA]</scope>
    <source>
        <strain evidence="4">DSM 8682</strain>
    </source>
</reference>
<protein>
    <submittedName>
        <fullName evidence="4">Stage II sporulation protein E</fullName>
    </submittedName>
</protein>
<dbReference type="PANTHER" id="PTHR43156:SF2">
    <property type="entry name" value="STAGE II SPORULATION PROTEIN E"/>
    <property type="match status" value="1"/>
</dbReference>
<dbReference type="Gene3D" id="3.60.40.10">
    <property type="entry name" value="PPM-type phosphatase domain"/>
    <property type="match status" value="1"/>
</dbReference>
<organism evidence="4 5">
    <name type="scientific">Thermobrachium celere DSM 8682</name>
    <dbReference type="NCBI Taxonomy" id="941824"/>
    <lineage>
        <taxon>Bacteria</taxon>
        <taxon>Bacillati</taxon>
        <taxon>Bacillota</taxon>
        <taxon>Clostridia</taxon>
        <taxon>Eubacteriales</taxon>
        <taxon>Clostridiaceae</taxon>
        <taxon>Thermobrachium</taxon>
    </lineage>
</organism>
<dbReference type="InterPro" id="IPR001932">
    <property type="entry name" value="PPM-type_phosphatase-like_dom"/>
</dbReference>
<feature type="transmembrane region" description="Helical" evidence="2">
    <location>
        <begin position="61"/>
        <end position="81"/>
    </location>
</feature>
<keyword evidence="2" id="KW-1133">Transmembrane helix</keyword>
<evidence type="ECO:0000256" key="2">
    <source>
        <dbReference type="SAM" id="Phobius"/>
    </source>
</evidence>
<dbReference type="SUPFAM" id="SSF81606">
    <property type="entry name" value="PP2C-like"/>
    <property type="match status" value="1"/>
</dbReference>
<feature type="domain" description="PPM-type phosphatase" evidence="3">
    <location>
        <begin position="587"/>
        <end position="788"/>
    </location>
</feature>
<keyword evidence="5" id="KW-1185">Reference proteome</keyword>
<keyword evidence="1" id="KW-0378">Hydrolase</keyword>
<dbReference type="AlphaFoldDB" id="R7RSE3"/>
<dbReference type="OrthoDB" id="9763774at2"/>
<dbReference type="eggNOG" id="COG2208">
    <property type="taxonomic scope" value="Bacteria"/>
</dbReference>
<dbReference type="PANTHER" id="PTHR43156">
    <property type="entry name" value="STAGE II SPORULATION PROTEIN E-RELATED"/>
    <property type="match status" value="1"/>
</dbReference>
<feature type="transmembrane region" description="Helical" evidence="2">
    <location>
        <begin position="140"/>
        <end position="161"/>
    </location>
</feature>
<dbReference type="Proteomes" id="UP000014923">
    <property type="component" value="Unassembled WGS sequence"/>
</dbReference>
<evidence type="ECO:0000313" key="4">
    <source>
        <dbReference type="EMBL" id="CDF59097.1"/>
    </source>
</evidence>
<dbReference type="EMBL" id="CAVN010000111">
    <property type="protein sequence ID" value="CDF59097.1"/>
    <property type="molecule type" value="Genomic_DNA"/>
</dbReference>
<name>R7RSE3_9CLOT</name>
<keyword evidence="2" id="KW-0812">Transmembrane</keyword>
<dbReference type="InterPro" id="IPR052016">
    <property type="entry name" value="Bact_Sigma-Reg"/>
</dbReference>
<feature type="transmembrane region" description="Helical" evidence="2">
    <location>
        <begin position="245"/>
        <end position="262"/>
    </location>
</feature>
<proteinExistence type="predicted"/>
<sequence>MYKDDILPYKRVVENNVKTRVNINIFSLRYLLLFLSAVLVSRVVILNSLMPFGISFLIASYHVLSKAEAFFVAIFVVLGYVLSFQKFLSFSHIATVIILTLFIPFISENKKVYKFSLIAFLINTVSNMLFRYFYISLDFIPYDIIVAVFESVIMLASAYIFSYGIPFYSNKQTRRILSKEEVICFILILAIVVSGFGDINIYGFSLRNIITFLIVICFAYTEGTSMGAAVGITMGVVSGISDSTMHVNIGIFGFAGLIAGVFKDFNKFIVAVSFVVSSAMLSFYGTGSVALNNLMLESLIAAAIFMLLPTKKFQKITSSLDGDKKIIELQKSYIEKVKGLMEIRLSSMSNTLYGMSSILQENIENELSKKQEINGLVEKIADRVCANCDCKSICWGKELYYTYDSILELLRTIEKKGIISTMEMPDSIRRKCIRPTEIMKQSVHLLEIMRLNNRWRKKLINSRMILAEQIKGISNIIETMVKETSNSIEFRNDIEEEIAVELDKMGLEFDNVVALKNGRDKYEITFYRKPCRGKNLCVKEFEKAVSRALGTKMVVDSSGCKINESKTMCQFRLIEAETYNLVTAVARASKESISGDSYYFGNIGEGRYMMAISDGMGSGRAANMESNTTIALLEKLMEAGFERNTALKAINSVLVLRSCDESFATVDMGLIDLYSGIGEFIKIGAAPTFIKSGREVEVIKSSALPVGILDDVDIESHIVEFRSGDMIVMVSDGVVDSNENLKEKWVVKALKEFDSGNPKDVADYILNKAKEYYGNNLKDDMTVIVSKIWKTS</sequence>
<keyword evidence="2" id="KW-0472">Membrane</keyword>
<dbReference type="InterPro" id="IPR036457">
    <property type="entry name" value="PPM-type-like_dom_sf"/>
</dbReference>
<feature type="transmembrane region" description="Helical" evidence="2">
    <location>
        <begin position="113"/>
        <end position="134"/>
    </location>
</feature>
<dbReference type="Pfam" id="PF19732">
    <property type="entry name" value="SpoIIE_N"/>
    <property type="match status" value="1"/>
</dbReference>
<dbReference type="GO" id="GO:0004722">
    <property type="term" value="F:protein serine/threonine phosphatase activity"/>
    <property type="evidence" value="ECO:0007669"/>
    <property type="project" value="InterPro"/>
</dbReference>
<feature type="transmembrane region" description="Helical" evidence="2">
    <location>
        <begin position="30"/>
        <end position="49"/>
    </location>
</feature>
<evidence type="ECO:0000313" key="5">
    <source>
        <dbReference type="Proteomes" id="UP000014923"/>
    </source>
</evidence>
<feature type="transmembrane region" description="Helical" evidence="2">
    <location>
        <begin position="209"/>
        <end position="233"/>
    </location>
</feature>
<dbReference type="HOGENOM" id="CLU_017349_1_0_9"/>
<dbReference type="NCBIfam" id="TIGR02865">
    <property type="entry name" value="spore_II_E"/>
    <property type="match status" value="1"/>
</dbReference>
<dbReference type="InterPro" id="IPR014221">
    <property type="entry name" value="SpoII_E"/>
</dbReference>
<gene>
    <name evidence="4" type="ORF">TCEL_02165</name>
</gene>
<comment type="caution">
    <text evidence="4">The sequence shown here is derived from an EMBL/GenBank/DDBJ whole genome shotgun (WGS) entry which is preliminary data.</text>
</comment>
<accession>R7RSE3</accession>
<dbReference type="InterPro" id="IPR045768">
    <property type="entry name" value="SpoIIE_N"/>
</dbReference>
<dbReference type="Pfam" id="PF07228">
    <property type="entry name" value="SpoIIE"/>
    <property type="match status" value="1"/>
</dbReference>
<feature type="transmembrane region" description="Helical" evidence="2">
    <location>
        <begin position="87"/>
        <end position="106"/>
    </location>
</feature>
<dbReference type="SMART" id="SM00331">
    <property type="entry name" value="PP2C_SIG"/>
    <property type="match status" value="1"/>
</dbReference>
<dbReference type="RefSeq" id="WP_018664355.1">
    <property type="nucleotide sequence ID" value="NZ_HF952022.1"/>
</dbReference>